<dbReference type="PROSITE" id="PS00022">
    <property type="entry name" value="EGF_1"/>
    <property type="match status" value="14"/>
</dbReference>
<evidence type="ECO:0000256" key="4">
    <source>
        <dbReference type="ARBA" id="ARBA00022692"/>
    </source>
</evidence>
<dbReference type="PANTHER" id="PTHR24049">
    <property type="entry name" value="CRUMBS FAMILY MEMBER"/>
    <property type="match status" value="1"/>
</dbReference>
<dbReference type="SMART" id="SM00179">
    <property type="entry name" value="EGF_CA"/>
    <property type="match status" value="14"/>
</dbReference>
<feature type="disulfide bond" evidence="14">
    <location>
        <begin position="683"/>
        <end position="692"/>
    </location>
</feature>
<keyword evidence="12 14" id="KW-1015">Disulfide bond</keyword>
<keyword evidence="9" id="KW-0832">Ubl conjugation</keyword>
<dbReference type="InterPro" id="IPR011651">
    <property type="entry name" value="Notch_ligand_N"/>
</dbReference>
<dbReference type="GO" id="GO:0043208">
    <property type="term" value="F:glycosphingolipid binding"/>
    <property type="evidence" value="ECO:0007669"/>
    <property type="project" value="UniProtKB-ARBA"/>
</dbReference>
<organism evidence="21 22">
    <name type="scientific">Larinioides sclopetarius</name>
    <dbReference type="NCBI Taxonomy" id="280406"/>
    <lineage>
        <taxon>Eukaryota</taxon>
        <taxon>Metazoa</taxon>
        <taxon>Ecdysozoa</taxon>
        <taxon>Arthropoda</taxon>
        <taxon>Chelicerata</taxon>
        <taxon>Arachnida</taxon>
        <taxon>Araneae</taxon>
        <taxon>Araneomorphae</taxon>
        <taxon>Entelegynae</taxon>
        <taxon>Araneoidea</taxon>
        <taxon>Araneidae</taxon>
        <taxon>Larinioides</taxon>
    </lineage>
</organism>
<dbReference type="SUPFAM" id="SSF57184">
    <property type="entry name" value="Growth factor receptor domain"/>
    <property type="match status" value="2"/>
</dbReference>
<dbReference type="FunFam" id="2.10.25.10:FF:000122">
    <property type="entry name" value="Protein crumbs homolog 2"/>
    <property type="match status" value="1"/>
</dbReference>
<dbReference type="GO" id="GO:0048863">
    <property type="term" value="P:stem cell differentiation"/>
    <property type="evidence" value="ECO:0007669"/>
    <property type="project" value="UniProtKB-ARBA"/>
</dbReference>
<dbReference type="FunFam" id="2.10.25.140:FF:000001">
    <property type="entry name" value="Delta-like protein"/>
    <property type="match status" value="1"/>
</dbReference>
<feature type="domain" description="EGF-like" evidence="19">
    <location>
        <begin position="366"/>
        <end position="402"/>
    </location>
</feature>
<dbReference type="SMART" id="SM00215">
    <property type="entry name" value="VWC_out"/>
    <property type="match status" value="1"/>
</dbReference>
<feature type="disulfide bond" evidence="14">
    <location>
        <begin position="354"/>
        <end position="363"/>
    </location>
</feature>
<dbReference type="InterPro" id="IPR056986">
    <property type="entry name" value="JAG1_1/2_dom"/>
</dbReference>
<dbReference type="FunFam" id="2.10.25.10:FF:000431">
    <property type="entry name" value="Delta-like protein"/>
    <property type="match status" value="1"/>
</dbReference>
<evidence type="ECO:0000256" key="15">
    <source>
        <dbReference type="PROSITE-ProRule" id="PRU00377"/>
    </source>
</evidence>
<dbReference type="InterPro" id="IPR000152">
    <property type="entry name" value="EGF-type_Asp/Asn_hydroxyl_site"/>
</dbReference>
<feature type="disulfide bond" evidence="15">
    <location>
        <begin position="178"/>
        <end position="187"/>
    </location>
</feature>
<evidence type="ECO:0000256" key="3">
    <source>
        <dbReference type="ARBA" id="ARBA00022536"/>
    </source>
</evidence>
<feature type="disulfide bond" evidence="14">
    <location>
        <begin position="446"/>
        <end position="456"/>
    </location>
</feature>
<keyword evidence="8" id="KW-0106">Calcium</keyword>
<dbReference type="PROSITE" id="PS51051">
    <property type="entry name" value="DSL"/>
    <property type="match status" value="1"/>
</dbReference>
<dbReference type="PRINTS" id="PR01983">
    <property type="entry name" value="NOTCH"/>
</dbReference>
<feature type="chain" id="PRO_5043449579" description="Delta-like protein" evidence="18">
    <location>
        <begin position="25"/>
        <end position="1212"/>
    </location>
</feature>
<evidence type="ECO:0000313" key="22">
    <source>
        <dbReference type="Proteomes" id="UP001497382"/>
    </source>
</evidence>
<dbReference type="SMART" id="SM00051">
    <property type="entry name" value="DSL"/>
    <property type="match status" value="1"/>
</dbReference>
<feature type="disulfide bond" evidence="14">
    <location>
        <begin position="798"/>
        <end position="807"/>
    </location>
</feature>
<dbReference type="Gene3D" id="2.60.40.3510">
    <property type="match status" value="1"/>
</dbReference>
<comment type="caution">
    <text evidence="21">The sequence shown here is derived from an EMBL/GenBank/DDBJ whole genome shotgun (WGS) entry which is preliminary data.</text>
</comment>
<dbReference type="AlphaFoldDB" id="A0AAV1ZWQ1"/>
<dbReference type="PROSITE" id="PS00010">
    <property type="entry name" value="ASX_HYDROXYL"/>
    <property type="match status" value="11"/>
</dbReference>
<dbReference type="SUPFAM" id="SSF57196">
    <property type="entry name" value="EGF/Laminin"/>
    <property type="match status" value="7"/>
</dbReference>
<dbReference type="EMBL" id="CAXIEN010000092">
    <property type="protein sequence ID" value="CAL1276283.1"/>
    <property type="molecule type" value="Genomic_DNA"/>
</dbReference>
<feature type="domain" description="EGF-like" evidence="19">
    <location>
        <begin position="328"/>
        <end position="364"/>
    </location>
</feature>
<feature type="disulfide bond" evidence="14">
    <location>
        <begin position="645"/>
        <end position="654"/>
    </location>
</feature>
<protein>
    <recommendedName>
        <fullName evidence="16">Delta-like protein</fullName>
    </recommendedName>
</protein>
<feature type="domain" description="EGF-like" evidence="19">
    <location>
        <begin position="772"/>
        <end position="808"/>
    </location>
</feature>
<dbReference type="Gene3D" id="2.10.25.140">
    <property type="match status" value="1"/>
</dbReference>
<evidence type="ECO:0000256" key="12">
    <source>
        <dbReference type="ARBA" id="ARBA00023157"/>
    </source>
</evidence>
<feature type="disulfide bond" evidence="14">
    <location>
        <begin position="721"/>
        <end position="730"/>
    </location>
</feature>
<dbReference type="GO" id="GO:0045179">
    <property type="term" value="C:apical cortex"/>
    <property type="evidence" value="ECO:0007669"/>
    <property type="project" value="UniProtKB-ARBA"/>
</dbReference>
<feature type="disulfide bond" evidence="14">
    <location>
        <begin position="505"/>
        <end position="514"/>
    </location>
</feature>
<evidence type="ECO:0000256" key="13">
    <source>
        <dbReference type="ARBA" id="ARBA00023180"/>
    </source>
</evidence>
<dbReference type="PROSITE" id="PS50026">
    <property type="entry name" value="EGF_3"/>
    <property type="match status" value="14"/>
</dbReference>
<evidence type="ECO:0000256" key="17">
    <source>
        <dbReference type="SAM" id="Phobius"/>
    </source>
</evidence>
<feature type="disulfide bond" evidence="14">
    <location>
        <begin position="836"/>
        <end position="845"/>
    </location>
</feature>
<dbReference type="SMART" id="SM00181">
    <property type="entry name" value="EGF"/>
    <property type="match status" value="17"/>
</dbReference>
<feature type="domain" description="EGF-like" evidence="19">
    <location>
        <begin position="619"/>
        <end position="655"/>
    </location>
</feature>
<evidence type="ECO:0000259" key="19">
    <source>
        <dbReference type="PROSITE" id="PS50026"/>
    </source>
</evidence>
<feature type="domain" description="EGF-like" evidence="19">
    <location>
        <begin position="695"/>
        <end position="731"/>
    </location>
</feature>
<feature type="domain" description="EGF-like" evidence="19">
    <location>
        <begin position="517"/>
        <end position="553"/>
    </location>
</feature>
<keyword evidence="13" id="KW-0325">Glycoprotein</keyword>
<dbReference type="InterPro" id="IPR009030">
    <property type="entry name" value="Growth_fac_rcpt_cys_sf"/>
</dbReference>
<feature type="domain" description="EGF-like" evidence="19">
    <location>
        <begin position="810"/>
        <end position="846"/>
    </location>
</feature>
<proteinExistence type="predicted"/>
<feature type="disulfide bond" evidence="14">
    <location>
        <begin position="467"/>
        <end position="476"/>
    </location>
</feature>
<keyword evidence="4 16" id="KW-0812">Transmembrane</keyword>
<dbReference type="FunFam" id="2.10.25.10:FF:000294">
    <property type="entry name" value="Delta-like protein"/>
    <property type="match status" value="1"/>
</dbReference>
<dbReference type="GO" id="GO:0016318">
    <property type="term" value="P:ommatidial rotation"/>
    <property type="evidence" value="ECO:0007669"/>
    <property type="project" value="UniProtKB-ARBA"/>
</dbReference>
<dbReference type="Pfam" id="PF25024">
    <property type="entry name" value="EGF_TEN"/>
    <property type="match status" value="1"/>
</dbReference>
<dbReference type="FunFam" id="2.10.25.10:FF:000066">
    <property type="entry name" value="FAT atypical cadherin 4"/>
    <property type="match status" value="1"/>
</dbReference>
<dbReference type="InterPro" id="IPR001007">
    <property type="entry name" value="VWF_dom"/>
</dbReference>
<dbReference type="GO" id="GO:0035239">
    <property type="term" value="P:tube morphogenesis"/>
    <property type="evidence" value="ECO:0007669"/>
    <property type="project" value="UniProtKB-ARBA"/>
</dbReference>
<dbReference type="PRINTS" id="PR00010">
    <property type="entry name" value="EGFBLOOD"/>
</dbReference>
<dbReference type="GO" id="GO:0048056">
    <property type="term" value="P:R3/R4 cell differentiation"/>
    <property type="evidence" value="ECO:0007669"/>
    <property type="project" value="UniProtKB-ARBA"/>
</dbReference>
<evidence type="ECO:0000256" key="10">
    <source>
        <dbReference type="ARBA" id="ARBA00022989"/>
    </source>
</evidence>
<feature type="disulfide bond" evidence="14">
    <location>
        <begin position="543"/>
        <end position="552"/>
    </location>
</feature>
<keyword evidence="3 14" id="KW-0245">EGF-like domain</keyword>
<reference evidence="21 22" key="1">
    <citation type="submission" date="2024-04" db="EMBL/GenBank/DDBJ databases">
        <authorList>
            <person name="Rising A."/>
            <person name="Reimegard J."/>
            <person name="Sonavane S."/>
            <person name="Akerstrom W."/>
            <person name="Nylinder S."/>
            <person name="Hedman E."/>
            <person name="Kallberg Y."/>
        </authorList>
    </citation>
    <scope>NUCLEOTIDE SEQUENCE [LARGE SCALE GENOMIC DNA]</scope>
</reference>
<comment type="caution">
    <text evidence="14">Lacks conserved residue(s) required for the propagation of feature annotation.</text>
</comment>
<dbReference type="InterPro" id="IPR001881">
    <property type="entry name" value="EGF-like_Ca-bd_dom"/>
</dbReference>
<keyword evidence="22" id="KW-1185">Reference proteome</keyword>
<dbReference type="FunFam" id="2.10.25.10:FF:000018">
    <property type="entry name" value="Delta-like 1"/>
    <property type="match status" value="1"/>
</dbReference>
<dbReference type="Proteomes" id="UP001497382">
    <property type="component" value="Unassembled WGS sequence"/>
</dbReference>
<dbReference type="InterPro" id="IPR001774">
    <property type="entry name" value="DSL"/>
</dbReference>
<evidence type="ECO:0000256" key="7">
    <source>
        <dbReference type="ARBA" id="ARBA00022782"/>
    </source>
</evidence>
<evidence type="ECO:0000256" key="2">
    <source>
        <dbReference type="ARBA" id="ARBA00022473"/>
    </source>
</evidence>
<dbReference type="GO" id="GO:0019904">
    <property type="term" value="F:protein domain specific binding"/>
    <property type="evidence" value="ECO:0007669"/>
    <property type="project" value="UniProtKB-ARBA"/>
</dbReference>
<dbReference type="GO" id="GO:0050769">
    <property type="term" value="P:positive regulation of neurogenesis"/>
    <property type="evidence" value="ECO:0007669"/>
    <property type="project" value="UniProtKB-ARBA"/>
</dbReference>
<dbReference type="GO" id="GO:0046331">
    <property type="term" value="P:lateral inhibition"/>
    <property type="evidence" value="ECO:0007669"/>
    <property type="project" value="UniProtKB-ARBA"/>
</dbReference>
<dbReference type="Pfam" id="PF12661">
    <property type="entry name" value="hEGF"/>
    <property type="match status" value="2"/>
</dbReference>
<comment type="subcellular location">
    <subcellularLocation>
        <location evidence="1 16">Membrane</location>
        <topology evidence="1 16">Single-pass type I membrane protein</topology>
    </subcellularLocation>
</comment>
<feature type="domain" description="EGF-like" evidence="19">
    <location>
        <begin position="734"/>
        <end position="770"/>
    </location>
</feature>
<dbReference type="PANTHER" id="PTHR24049:SF29">
    <property type="entry name" value="EGF-LIKE DOMAIN-CONTAINING PROTEIN"/>
    <property type="match status" value="1"/>
</dbReference>
<comment type="function">
    <text evidence="16">Putative Notch ligand involved in the mediation of Notch signaling.</text>
</comment>
<keyword evidence="11 16" id="KW-0472">Membrane</keyword>
<feature type="disulfide bond" evidence="14">
    <location>
        <begin position="316"/>
        <end position="325"/>
    </location>
</feature>
<sequence>MPSFYMCTIVLALTLELCLQISSGFGTFELQILSIQNYRGELADGSCCGDYRAKDGSCPLQCNTAFQLCLKEYQSDVKTTGACTFGNQSTEVVAGNSFSVQSEPTKEVILRLPFSFRWTRSFTFILDALDVVNKEIPSTAKIIERKVYSGIILPSTEWHNLLYTGTAAKINYRIRVICGPYYYNSTCTVFCKPRNDKFGHYMCSEKGEKICLPGWKGNTCEEAVCKEGCHKEHGYCEKPGECICRHGWKSELCDQCVPYPGCKHGYCNGSPWQCICDVNWGGIMCDQDLNYCGNHHPCQNSGTCENVAPDAYRCACSQGFSGKNCEIVDNPCMINPCLNGGTCSELNSTSSCECTTGWTGTHCEININECESSPCSNGGTCVDLVNGYHCLCTPGWEGPSCEKDADECEWKPCVNAAGCHNHDGDYECQCQDGWGGKNCTLNINDCVGHCQNGATCIDLVNDYHCACLPGFTGRDCQTNINECASNPCLNGGECVDLIYGYRCICPVGFKGAECQIDVDLCNPNPCKNDASCFNMNRDYYCHCPEGFFGKNCSHKLSDCVLPYCEDMDSCIAYVESNSSNIQIVRTNVCGEHGKCISEPFSDFTCVCDLGYTGRYCHENINDCASYPCRNGGTCIDGMNSYHCLCRDGWEGSQCNIEKNECDSNPCLNNGTCIDAEGSFWCECKQGWKGKTCNLRHSHCDVNTCKNGGTCRDMGDTFHCTCNEEWVGHSCHIPINPSCQSNPCQNGGTCINKENSYSCMCREGFGGQQCQHNIDDCQPNPCFNGGHCIDGINWFMCECTPGFTGPDCRININECASSPCSEGSTCVDDINDFKCICPPQKTGKICDSDIKKTCEFQGVMHMDGSQWEFECNTCLCQDGKVICSRVSCEKQLCDHRGNFGDYNKQCFEGQLCVPFFSTPCFTKPCPVTGRCLSETNANLYLDDHFPLHCKPNSAILSDNCAKLSVRFSESIVPLFINNDRICLEVQKFIWSMDFVDIPVFAQCAIQENMLQLMEVTISTDTEATRDTQAILMKVVQNLADYLRKKKFSSNFLESVLEVVTETYTVGSERIAENQQKYLVPFVTSLSIAMIVAVGALVIIFKERCYQMKISCSFSRSEEPTGQEHPSSVNNQNADNWKRYLNKLHAPPESTALNESMTKADSSFYQAPDNIYKTITSDTNKNRSIPLPFKNNLHKSDLTSVQSKECYPENELIV</sequence>
<dbReference type="FunFam" id="2.10.25.10:FF:000012">
    <property type="entry name" value="Delta-like protein"/>
    <property type="match status" value="1"/>
</dbReference>
<feature type="domain" description="DSL" evidence="20">
    <location>
        <begin position="176"/>
        <end position="220"/>
    </location>
</feature>
<name>A0AAV1ZWQ1_9ARAC</name>
<dbReference type="Pfam" id="PF23575">
    <property type="entry name" value="JAG1"/>
    <property type="match status" value="1"/>
</dbReference>
<evidence type="ECO:0000256" key="18">
    <source>
        <dbReference type="SAM" id="SignalP"/>
    </source>
</evidence>
<keyword evidence="2 16" id="KW-0217">Developmental protein</keyword>
<feature type="transmembrane region" description="Helical" evidence="17">
    <location>
        <begin position="1076"/>
        <end position="1099"/>
    </location>
</feature>
<feature type="domain" description="EGF-like" evidence="19">
    <location>
        <begin position="442"/>
        <end position="477"/>
    </location>
</feature>
<feature type="signal peptide" evidence="18">
    <location>
        <begin position="1"/>
        <end position="24"/>
    </location>
</feature>
<dbReference type="GO" id="GO:0048646">
    <property type="term" value="P:anatomical structure formation involved in morphogenesis"/>
    <property type="evidence" value="ECO:0007669"/>
    <property type="project" value="UniProtKB-ARBA"/>
</dbReference>
<dbReference type="Pfam" id="PF07657">
    <property type="entry name" value="MNNL"/>
    <property type="match status" value="1"/>
</dbReference>
<evidence type="ECO:0000259" key="20">
    <source>
        <dbReference type="PROSITE" id="PS51051"/>
    </source>
</evidence>
<evidence type="ECO:0000256" key="5">
    <source>
        <dbReference type="ARBA" id="ARBA00022729"/>
    </source>
</evidence>
<feature type="domain" description="EGF-like" evidence="19">
    <location>
        <begin position="657"/>
        <end position="693"/>
    </location>
</feature>
<feature type="disulfide bond" evidence="14">
    <location>
        <begin position="607"/>
        <end position="616"/>
    </location>
</feature>
<dbReference type="GO" id="GO:0030097">
    <property type="term" value="P:hemopoiesis"/>
    <property type="evidence" value="ECO:0007669"/>
    <property type="project" value="UniProtKB-ARBA"/>
</dbReference>
<accession>A0AAV1ZWQ1</accession>
<dbReference type="GO" id="GO:0030855">
    <property type="term" value="P:epithelial cell differentiation"/>
    <property type="evidence" value="ECO:0007669"/>
    <property type="project" value="UniProtKB-ARBA"/>
</dbReference>
<dbReference type="InterPro" id="IPR013032">
    <property type="entry name" value="EGF-like_CS"/>
</dbReference>
<dbReference type="Pfam" id="PF00008">
    <property type="entry name" value="EGF"/>
    <property type="match status" value="5"/>
</dbReference>
<feature type="domain" description="EGF-like" evidence="19">
    <location>
        <begin position="479"/>
        <end position="515"/>
    </location>
</feature>
<dbReference type="FunFam" id="2.10.25.10:FF:000117">
    <property type="entry name" value="Delta-like protein"/>
    <property type="match status" value="2"/>
</dbReference>
<dbReference type="PROSITE" id="PS01186">
    <property type="entry name" value="EGF_2"/>
    <property type="match status" value="12"/>
</dbReference>
<dbReference type="Gene3D" id="2.10.25.10">
    <property type="entry name" value="Laminin"/>
    <property type="match status" value="15"/>
</dbReference>
<dbReference type="FunFam" id="2.10.25.10:FF:000123">
    <property type="entry name" value="Crumbs homolog 1 (Drosophila)"/>
    <property type="match status" value="1"/>
</dbReference>
<keyword evidence="6 16" id="KW-0677">Repeat</keyword>
<evidence type="ECO:0000256" key="8">
    <source>
        <dbReference type="ARBA" id="ARBA00022837"/>
    </source>
</evidence>
<feature type="disulfide bond" evidence="14">
    <location>
        <begin position="430"/>
        <end position="439"/>
    </location>
</feature>
<evidence type="ECO:0000313" key="21">
    <source>
        <dbReference type="EMBL" id="CAL1276283.1"/>
    </source>
</evidence>
<keyword evidence="5 16" id="KW-0732">Signal</keyword>
<feature type="domain" description="EGF-like" evidence="19">
    <location>
        <begin position="580"/>
        <end position="617"/>
    </location>
</feature>
<feature type="disulfide bond" evidence="14">
    <location>
        <begin position="392"/>
        <end position="401"/>
    </location>
</feature>
<evidence type="ECO:0000256" key="16">
    <source>
        <dbReference type="RuleBase" id="RU280815"/>
    </source>
</evidence>
<feature type="disulfide bond" evidence="15">
    <location>
        <begin position="191"/>
        <end position="203"/>
    </location>
</feature>
<evidence type="ECO:0000256" key="1">
    <source>
        <dbReference type="ARBA" id="ARBA00004479"/>
    </source>
</evidence>
<evidence type="ECO:0000256" key="6">
    <source>
        <dbReference type="ARBA" id="ARBA00022737"/>
    </source>
</evidence>
<feature type="domain" description="EGF-like" evidence="19">
    <location>
        <begin position="288"/>
        <end position="326"/>
    </location>
</feature>
<dbReference type="GO" id="GO:0030718">
    <property type="term" value="P:germ-line stem cell population maintenance"/>
    <property type="evidence" value="ECO:0007669"/>
    <property type="project" value="UniProtKB-ARBA"/>
</dbReference>
<evidence type="ECO:0000256" key="14">
    <source>
        <dbReference type="PROSITE-ProRule" id="PRU00076"/>
    </source>
</evidence>
<gene>
    <name evidence="21" type="ORF">LARSCL_LOCUS8544</name>
</gene>
<evidence type="ECO:0000256" key="9">
    <source>
        <dbReference type="ARBA" id="ARBA00022843"/>
    </source>
</evidence>
<dbReference type="GO" id="GO:0009986">
    <property type="term" value="C:cell surface"/>
    <property type="evidence" value="ECO:0007669"/>
    <property type="project" value="UniProtKB-ARBA"/>
</dbReference>
<feature type="disulfide bond" evidence="14">
    <location>
        <begin position="760"/>
        <end position="769"/>
    </location>
</feature>
<dbReference type="GO" id="GO:0048018">
    <property type="term" value="F:receptor ligand activity"/>
    <property type="evidence" value="ECO:0007669"/>
    <property type="project" value="UniProtKB-ARBA"/>
</dbReference>
<dbReference type="SUPFAM" id="SSF57603">
    <property type="entry name" value="FnI-like domain"/>
    <property type="match status" value="1"/>
</dbReference>
<dbReference type="GO" id="GO:0007219">
    <property type="term" value="P:Notch signaling pathway"/>
    <property type="evidence" value="ECO:0007669"/>
    <property type="project" value="InterPro"/>
</dbReference>
<dbReference type="GO" id="GO:0005509">
    <property type="term" value="F:calcium ion binding"/>
    <property type="evidence" value="ECO:0007669"/>
    <property type="project" value="InterPro"/>
</dbReference>
<dbReference type="FunFam" id="2.10.25.10:FF:000061">
    <property type="entry name" value="Delta-like protein"/>
    <property type="match status" value="2"/>
</dbReference>
<feature type="domain" description="EGF-like" evidence="19">
    <location>
        <begin position="404"/>
        <end position="440"/>
    </location>
</feature>
<dbReference type="GO" id="GO:0016020">
    <property type="term" value="C:membrane"/>
    <property type="evidence" value="ECO:0007669"/>
    <property type="project" value="UniProtKB-SubCell"/>
</dbReference>
<dbReference type="Pfam" id="PF21700">
    <property type="entry name" value="EGF_DL_JAG"/>
    <property type="match status" value="1"/>
</dbReference>
<dbReference type="Pfam" id="PF01414">
    <property type="entry name" value="DSL"/>
    <property type="match status" value="1"/>
</dbReference>
<dbReference type="InterPro" id="IPR051022">
    <property type="entry name" value="Notch_Cell-Fate_Det"/>
</dbReference>
<dbReference type="PROSITE" id="PS01187">
    <property type="entry name" value="EGF_CA"/>
    <property type="match status" value="4"/>
</dbReference>
<dbReference type="FunFam" id="2.10.25.10:FF:000143">
    <property type="entry name" value="Protein crumbs 1"/>
    <property type="match status" value="1"/>
</dbReference>
<dbReference type="InterPro" id="IPR018097">
    <property type="entry name" value="EGF_Ca-bd_CS"/>
</dbReference>
<keyword evidence="7" id="KW-0221">Differentiation</keyword>
<dbReference type="CDD" id="cd00054">
    <property type="entry name" value="EGF_CA"/>
    <property type="match status" value="12"/>
</dbReference>
<keyword evidence="10 16" id="KW-1133">Transmembrane helix</keyword>
<evidence type="ECO:0000256" key="11">
    <source>
        <dbReference type="ARBA" id="ARBA00023136"/>
    </source>
</evidence>
<dbReference type="InterPro" id="IPR000742">
    <property type="entry name" value="EGF"/>
</dbReference>
<dbReference type="GO" id="GO:0016330">
    <property type="term" value="P:second mitotic wave involved in compound eye morphogenesis"/>
    <property type="evidence" value="ECO:0007669"/>
    <property type="project" value="UniProtKB-ARBA"/>
</dbReference>
<dbReference type="GO" id="GO:0042063">
    <property type="term" value="P:gliogenesis"/>
    <property type="evidence" value="ECO:0007669"/>
    <property type="project" value="UniProtKB-ARBA"/>
</dbReference>
<feature type="disulfide bond" evidence="15">
    <location>
        <begin position="211"/>
        <end position="220"/>
    </location>
</feature>